<dbReference type="Proteomes" id="UP001344447">
    <property type="component" value="Unassembled WGS sequence"/>
</dbReference>
<dbReference type="PANTHER" id="PTHR34261:SF1">
    <property type="entry name" value="TUBULIN POLYMERIZATION-PROMOTING PROTEIN"/>
    <property type="match status" value="1"/>
</dbReference>
<feature type="signal peptide" evidence="1">
    <location>
        <begin position="1"/>
        <end position="23"/>
    </location>
</feature>
<sequence>MNQIIRSLTIFLILISIVGVSYAAVAKLQEGKKFSGAELPNKFKDDFEKEVGKLQYADLFRTKKDDITKSDGGIRIDQQGSFPRGDKKKKFKVYNLQAQTNGKSSKTVSHIEVYETINAPTVADQNEVLSLAKEAFEKSKNSGKSYSVIPN</sequence>
<keyword evidence="1" id="KW-0732">Signal</keyword>
<gene>
    <name evidence="2" type="ORF">RB653_005102</name>
</gene>
<evidence type="ECO:0000313" key="3">
    <source>
        <dbReference type="Proteomes" id="UP001344447"/>
    </source>
</evidence>
<reference evidence="2 3" key="1">
    <citation type="submission" date="2023-11" db="EMBL/GenBank/DDBJ databases">
        <title>Dfirmibasis_genome.</title>
        <authorList>
            <person name="Edelbroek B."/>
            <person name="Kjellin J."/>
            <person name="Jerlstrom-Hultqvist J."/>
            <person name="Soderbom F."/>
        </authorList>
    </citation>
    <scope>NUCLEOTIDE SEQUENCE [LARGE SCALE GENOMIC DNA]</scope>
    <source>
        <strain evidence="2 3">TNS-C-14</strain>
    </source>
</reference>
<dbReference type="EMBL" id="JAVFKY010000001">
    <property type="protein sequence ID" value="KAK5583506.1"/>
    <property type="molecule type" value="Genomic_DNA"/>
</dbReference>
<evidence type="ECO:0000256" key="1">
    <source>
        <dbReference type="SAM" id="SignalP"/>
    </source>
</evidence>
<keyword evidence="3" id="KW-1185">Reference proteome</keyword>
<protein>
    <submittedName>
        <fullName evidence="2">Uncharacterized protein</fullName>
    </submittedName>
</protein>
<dbReference type="AlphaFoldDB" id="A0AAN7YYY5"/>
<name>A0AAN7YYY5_9MYCE</name>
<evidence type="ECO:0000313" key="2">
    <source>
        <dbReference type="EMBL" id="KAK5583506.1"/>
    </source>
</evidence>
<organism evidence="2 3">
    <name type="scientific">Dictyostelium firmibasis</name>
    <dbReference type="NCBI Taxonomy" id="79012"/>
    <lineage>
        <taxon>Eukaryota</taxon>
        <taxon>Amoebozoa</taxon>
        <taxon>Evosea</taxon>
        <taxon>Eumycetozoa</taxon>
        <taxon>Dictyostelia</taxon>
        <taxon>Dictyosteliales</taxon>
        <taxon>Dictyosteliaceae</taxon>
        <taxon>Dictyostelium</taxon>
    </lineage>
</organism>
<dbReference type="PANTHER" id="PTHR34261">
    <property type="entry name" value="APC REGULATOR OF WNT-SIGNALING PATHWAY-RELATED"/>
    <property type="match status" value="1"/>
</dbReference>
<dbReference type="InterPro" id="IPR053358">
    <property type="entry name" value="Diff-assoc_signaling"/>
</dbReference>
<feature type="chain" id="PRO_5042861116" evidence="1">
    <location>
        <begin position="24"/>
        <end position="151"/>
    </location>
</feature>
<comment type="caution">
    <text evidence="2">The sequence shown here is derived from an EMBL/GenBank/DDBJ whole genome shotgun (WGS) entry which is preliminary data.</text>
</comment>
<accession>A0AAN7YYY5</accession>
<proteinExistence type="predicted"/>